<evidence type="ECO:0000256" key="2">
    <source>
        <dbReference type="SAM" id="MobiDB-lite"/>
    </source>
</evidence>
<keyword evidence="4" id="KW-1185">Reference proteome</keyword>
<keyword evidence="1" id="KW-0175">Coiled coil</keyword>
<proteinExistence type="predicted"/>
<feature type="region of interest" description="Disordered" evidence="2">
    <location>
        <begin position="607"/>
        <end position="630"/>
    </location>
</feature>
<accession>A0A2P8GAI6</accession>
<comment type="caution">
    <text evidence="3">The sequence shown here is derived from an EMBL/GenBank/DDBJ whole genome shotgun (WGS) entry which is preliminary data.</text>
</comment>
<feature type="compositionally biased region" description="Basic and acidic residues" evidence="2">
    <location>
        <begin position="612"/>
        <end position="630"/>
    </location>
</feature>
<sequence>MATNMDKSVAAVTSFPLRSHPAVHPFQMRRARNVPQTGYDVVQRVEIKTGTDTNPDGVNNYDVPEMEMVNALYKKFLTFSKQDYPTTPRIEAESNESRINWSEENALGAELVLGATPLNNFWNLVMDFKKNRDLGAVNIKSDDGSGFSSAIYNQYGKTNMNVGNTDVMVYKHPEIGEKEEKAGSDKGVSYELAAIKFEEISNATEWNDATIAARILQFYQDGQIPDLIEEKGQRRNFGYLVTLMTVPESVRSVGTFPFGLIMLENIKNGMATAKQAFRPAEGMDKVIKERKKIRAENKKIKAALKKKMEEEGGGKKKTKAKKVVEVEEVVEDDEVNDEEPGLEGIVSVAPAYKDDIDSGGLYPPAYSGSKKPLNDLETEAETGELALRGNSDNKSNYYWNVTLSRFEQMLAVYLASHPEQLLIAEVKDDKEAAIDGVINHILVHFGVGGEITSPSTPNREIKRESNNILSSVFSIIRPSNEGGRFTSPFLLPEGGNLAKGLFEFGSGRKEEELPFTNSLYQTHKNTYERFGQSFQQYPTAPSSPTYNYNRYEEQVTQDILNRREDRKQHPEEFDLFGNDVEQRLEELKTRQTTFQITRSVTSDLGKSKLKRTVGERDEKPKSDNEELEGTIEKEEELNKRRKVRPPLIIRKNALIHRIKGVILSIMTANWQEEYPQKFVEDALLTNLDLQQFITSELDADKELSLGEDELKTIISQEVAQYYPDANL</sequence>
<protein>
    <submittedName>
        <fullName evidence="3">Uncharacterized protein</fullName>
    </submittedName>
</protein>
<dbReference type="EMBL" id="PYGK01000005">
    <property type="protein sequence ID" value="PSL30973.1"/>
    <property type="molecule type" value="Genomic_DNA"/>
</dbReference>
<evidence type="ECO:0000313" key="4">
    <source>
        <dbReference type="Proteomes" id="UP000240978"/>
    </source>
</evidence>
<feature type="coiled-coil region" evidence="1">
    <location>
        <begin position="283"/>
        <end position="310"/>
    </location>
</feature>
<name>A0A2P8GAI6_9BACT</name>
<evidence type="ECO:0000256" key="1">
    <source>
        <dbReference type="SAM" id="Coils"/>
    </source>
</evidence>
<gene>
    <name evidence="3" type="ORF">CLV42_105336</name>
</gene>
<dbReference type="AlphaFoldDB" id="A0A2P8GAI6"/>
<organism evidence="3 4">
    <name type="scientific">Chitinophaga ginsengisoli</name>
    <dbReference type="NCBI Taxonomy" id="363837"/>
    <lineage>
        <taxon>Bacteria</taxon>
        <taxon>Pseudomonadati</taxon>
        <taxon>Bacteroidota</taxon>
        <taxon>Chitinophagia</taxon>
        <taxon>Chitinophagales</taxon>
        <taxon>Chitinophagaceae</taxon>
        <taxon>Chitinophaga</taxon>
    </lineage>
</organism>
<reference evidence="3 4" key="1">
    <citation type="submission" date="2018-03" db="EMBL/GenBank/DDBJ databases">
        <title>Genomic Encyclopedia of Archaeal and Bacterial Type Strains, Phase II (KMG-II): from individual species to whole genera.</title>
        <authorList>
            <person name="Goeker M."/>
        </authorList>
    </citation>
    <scope>NUCLEOTIDE SEQUENCE [LARGE SCALE GENOMIC DNA]</scope>
    <source>
        <strain evidence="3 4">DSM 18107</strain>
    </source>
</reference>
<dbReference type="Proteomes" id="UP000240978">
    <property type="component" value="Unassembled WGS sequence"/>
</dbReference>
<evidence type="ECO:0000313" key="3">
    <source>
        <dbReference type="EMBL" id="PSL30973.1"/>
    </source>
</evidence>